<keyword evidence="3" id="KW-0378">Hydrolase</keyword>
<proteinExistence type="predicted"/>
<keyword evidence="5" id="KW-0269">Exonuclease</keyword>
<dbReference type="InterPro" id="IPR036866">
    <property type="entry name" value="RibonucZ/Hydroxyglut_hydro"/>
</dbReference>
<evidence type="ECO:0000256" key="6">
    <source>
        <dbReference type="ARBA" id="ARBA00022884"/>
    </source>
</evidence>
<dbReference type="InterPro" id="IPR011108">
    <property type="entry name" value="RMMBL"/>
</dbReference>
<keyword evidence="2" id="KW-0479">Metal-binding</keyword>
<dbReference type="InterPro" id="IPR001279">
    <property type="entry name" value="Metallo-B-lactamas"/>
</dbReference>
<dbReference type="OrthoDB" id="9770211at2"/>
<dbReference type="Pfam" id="PF07521">
    <property type="entry name" value="RMMBL"/>
    <property type="match status" value="1"/>
</dbReference>
<accession>A0A1I3KPK4</accession>
<dbReference type="CDD" id="cd07714">
    <property type="entry name" value="RNaseJ_MBL-fold"/>
    <property type="match status" value="1"/>
</dbReference>
<dbReference type="GO" id="GO:0046872">
    <property type="term" value="F:metal ion binding"/>
    <property type="evidence" value="ECO:0007669"/>
    <property type="project" value="UniProtKB-KW"/>
</dbReference>
<keyword evidence="1" id="KW-0540">Nuclease</keyword>
<evidence type="ECO:0000313" key="9">
    <source>
        <dbReference type="Proteomes" id="UP000199377"/>
    </source>
</evidence>
<dbReference type="Gene3D" id="3.40.50.10710">
    <property type="entry name" value="Metallo-hydrolase/oxidoreductase"/>
    <property type="match status" value="1"/>
</dbReference>
<dbReference type="Proteomes" id="UP000199377">
    <property type="component" value="Unassembled WGS sequence"/>
</dbReference>
<dbReference type="STRING" id="1114924.SAMN05216258_10945"/>
<dbReference type="Gene3D" id="3.60.15.10">
    <property type="entry name" value="Ribonuclease Z/Hydroxyacylglutathione hydrolase-like"/>
    <property type="match status" value="1"/>
</dbReference>
<feature type="domain" description="Metallo-beta-lactamase" evidence="7">
    <location>
        <begin position="19"/>
        <end position="207"/>
    </location>
</feature>
<gene>
    <name evidence="8" type="ORF">SAMN05216258_10945</name>
</gene>
<sequence>MSDPSDLVFVALGGAGEIGMNMYLYGHGQGAKRRWIMVDCGVGFGDMETSPGIELVMADPSFIAEQSDKLVGIFATHAHEDHIGGLGRLWPQLKAPIHARPFTGLHIRRKLEEAGVDPRCLNIVDVGETIEAGPFKVRFQPVTHSIPEAASLVIDTPSGRIVHTGDFKVDDDPQIGAPFDLEAFRAIGSKGVQAMVCDSTNVFLPGHGGSEAEVIRPLTDLIRSAKGAVAATTFASNVARLKSIATAANDAGRAIVLVGRAMERMVSAAVETGLLRDFPKVISDYEAKDVPAEHVLYLVTGSQGEGRAALARIASGSHPTVRLGEGDMVIFSSKTIPGNEPGVVKLWNQLSERGVHVVDESSPELTGRIHVSGHARKEDLRALYESLKPRIAVPMHGEHRHLVEHSAFAASLQVPAIPAPNGTVVAIGGDRPVIVDQVPTGRLYLDGDTMIGAMDGVVRSRLKMARQGHVVAALVVDEGGELLADPEIRVIGGPSQSERWPMPLEAMIYEAVDEAVEGLPKRRRADKDIEEVASRAVRAVCARRWGKRPVVTVIVTRLEDE</sequence>
<keyword evidence="6" id="KW-0694">RNA-binding</keyword>
<dbReference type="PANTHER" id="PTHR43694:SF1">
    <property type="entry name" value="RIBONUCLEASE J"/>
    <property type="match status" value="1"/>
</dbReference>
<dbReference type="SUPFAM" id="SSF56281">
    <property type="entry name" value="Metallo-hydrolase/oxidoreductase"/>
    <property type="match status" value="1"/>
</dbReference>
<dbReference type="RefSeq" id="WP_092862358.1">
    <property type="nucleotide sequence ID" value="NZ_FOQH01000009.1"/>
</dbReference>
<evidence type="ECO:0000313" key="8">
    <source>
        <dbReference type="EMBL" id="SFI74461.1"/>
    </source>
</evidence>
<protein>
    <submittedName>
        <fullName evidence="8">Ribonuclease J</fullName>
    </submittedName>
</protein>
<dbReference type="InterPro" id="IPR041636">
    <property type="entry name" value="RNase_J_C"/>
</dbReference>
<evidence type="ECO:0000256" key="1">
    <source>
        <dbReference type="ARBA" id="ARBA00022722"/>
    </source>
</evidence>
<evidence type="ECO:0000259" key="7">
    <source>
        <dbReference type="SMART" id="SM00849"/>
    </source>
</evidence>
<dbReference type="Pfam" id="PF17770">
    <property type="entry name" value="RNase_J_C"/>
    <property type="match status" value="1"/>
</dbReference>
<dbReference type="SMART" id="SM00849">
    <property type="entry name" value="Lactamase_B"/>
    <property type="match status" value="1"/>
</dbReference>
<dbReference type="PROSITE" id="PS01292">
    <property type="entry name" value="UPF0036"/>
    <property type="match status" value="1"/>
</dbReference>
<organism evidence="8 9">
    <name type="scientific">Albimonas pacifica</name>
    <dbReference type="NCBI Taxonomy" id="1114924"/>
    <lineage>
        <taxon>Bacteria</taxon>
        <taxon>Pseudomonadati</taxon>
        <taxon>Pseudomonadota</taxon>
        <taxon>Alphaproteobacteria</taxon>
        <taxon>Rhodobacterales</taxon>
        <taxon>Paracoccaceae</taxon>
        <taxon>Albimonas</taxon>
    </lineage>
</organism>
<dbReference type="InterPro" id="IPR001587">
    <property type="entry name" value="RNase_J_CS"/>
</dbReference>
<keyword evidence="9" id="KW-1185">Reference proteome</keyword>
<dbReference type="InterPro" id="IPR042173">
    <property type="entry name" value="RNase_J_2"/>
</dbReference>
<dbReference type="Pfam" id="PF22505">
    <property type="entry name" value="RNase_J_b_CASP"/>
    <property type="match status" value="1"/>
</dbReference>
<dbReference type="Gene3D" id="3.10.20.580">
    <property type="match status" value="1"/>
</dbReference>
<dbReference type="EMBL" id="FOQH01000009">
    <property type="protein sequence ID" value="SFI74461.1"/>
    <property type="molecule type" value="Genomic_DNA"/>
</dbReference>
<evidence type="ECO:0000256" key="4">
    <source>
        <dbReference type="ARBA" id="ARBA00022833"/>
    </source>
</evidence>
<dbReference type="GO" id="GO:0003723">
    <property type="term" value="F:RNA binding"/>
    <property type="evidence" value="ECO:0007669"/>
    <property type="project" value="UniProtKB-KW"/>
</dbReference>
<dbReference type="PANTHER" id="PTHR43694">
    <property type="entry name" value="RIBONUCLEASE J"/>
    <property type="match status" value="1"/>
</dbReference>
<name>A0A1I3KPK4_9RHOB</name>
<dbReference type="Pfam" id="PF12706">
    <property type="entry name" value="Lactamase_B_2"/>
    <property type="match status" value="1"/>
</dbReference>
<dbReference type="InterPro" id="IPR055132">
    <property type="entry name" value="RNase_J_b_CASP"/>
</dbReference>
<evidence type="ECO:0000256" key="2">
    <source>
        <dbReference type="ARBA" id="ARBA00022723"/>
    </source>
</evidence>
<dbReference type="GO" id="GO:0004527">
    <property type="term" value="F:exonuclease activity"/>
    <property type="evidence" value="ECO:0007669"/>
    <property type="project" value="UniProtKB-KW"/>
</dbReference>
<reference evidence="8 9" key="1">
    <citation type="submission" date="2016-10" db="EMBL/GenBank/DDBJ databases">
        <authorList>
            <person name="de Groot N.N."/>
        </authorList>
    </citation>
    <scope>NUCLEOTIDE SEQUENCE [LARGE SCALE GENOMIC DNA]</scope>
    <source>
        <strain evidence="8 9">CGMCC 1.11030</strain>
    </source>
</reference>
<dbReference type="AlphaFoldDB" id="A0A1I3KPK4"/>
<evidence type="ECO:0000256" key="5">
    <source>
        <dbReference type="ARBA" id="ARBA00022839"/>
    </source>
</evidence>
<keyword evidence="4" id="KW-0862">Zinc</keyword>
<evidence type="ECO:0000256" key="3">
    <source>
        <dbReference type="ARBA" id="ARBA00022801"/>
    </source>
</evidence>